<accession>A0ABU6XKJ7</accession>
<evidence type="ECO:0000313" key="1">
    <source>
        <dbReference type="EMBL" id="MED6197604.1"/>
    </source>
</evidence>
<evidence type="ECO:0000313" key="2">
    <source>
        <dbReference type="Proteomes" id="UP001341840"/>
    </source>
</evidence>
<keyword evidence="2" id="KW-1185">Reference proteome</keyword>
<dbReference type="EMBL" id="JASCZI010211931">
    <property type="protein sequence ID" value="MED6197604.1"/>
    <property type="molecule type" value="Genomic_DNA"/>
</dbReference>
<gene>
    <name evidence="1" type="ORF">PIB30_058050</name>
</gene>
<reference evidence="1 2" key="1">
    <citation type="journal article" date="2023" name="Plants (Basel)">
        <title>Bridging the Gap: Combining Genomics and Transcriptomics Approaches to Understand Stylosanthes scabra, an Orphan Legume from the Brazilian Caatinga.</title>
        <authorList>
            <person name="Ferreira-Neto J.R.C."/>
            <person name="da Silva M.D."/>
            <person name="Binneck E."/>
            <person name="de Melo N.F."/>
            <person name="da Silva R.H."/>
            <person name="de Melo A.L.T.M."/>
            <person name="Pandolfi V."/>
            <person name="Bustamante F.O."/>
            <person name="Brasileiro-Vidal A.C."/>
            <person name="Benko-Iseppon A.M."/>
        </authorList>
    </citation>
    <scope>NUCLEOTIDE SEQUENCE [LARGE SCALE GENOMIC DNA]</scope>
    <source>
        <tissue evidence="1">Leaves</tissue>
    </source>
</reference>
<dbReference type="Proteomes" id="UP001341840">
    <property type="component" value="Unassembled WGS sequence"/>
</dbReference>
<organism evidence="1 2">
    <name type="scientific">Stylosanthes scabra</name>
    <dbReference type="NCBI Taxonomy" id="79078"/>
    <lineage>
        <taxon>Eukaryota</taxon>
        <taxon>Viridiplantae</taxon>
        <taxon>Streptophyta</taxon>
        <taxon>Embryophyta</taxon>
        <taxon>Tracheophyta</taxon>
        <taxon>Spermatophyta</taxon>
        <taxon>Magnoliopsida</taxon>
        <taxon>eudicotyledons</taxon>
        <taxon>Gunneridae</taxon>
        <taxon>Pentapetalae</taxon>
        <taxon>rosids</taxon>
        <taxon>fabids</taxon>
        <taxon>Fabales</taxon>
        <taxon>Fabaceae</taxon>
        <taxon>Papilionoideae</taxon>
        <taxon>50 kb inversion clade</taxon>
        <taxon>dalbergioids sensu lato</taxon>
        <taxon>Dalbergieae</taxon>
        <taxon>Pterocarpus clade</taxon>
        <taxon>Stylosanthes</taxon>
    </lineage>
</organism>
<proteinExistence type="predicted"/>
<sequence>MVQGERECRTQEASWWEQKAMGWEEVQGKESEMKEVEVKADANQMDFLKRNIMAECVRPIMFRLVREQILKELKGPRGQAYLANEESLREESGGVSGCLVMPSMTEMECKVQKGGSEMAVISVLEEGNQKEINVTECDINEHGGSNANHIINEECGGHSRIHEKSGSAYEPIGDKGDESIRLQQENAQFEIQAEEGHVGCKVDYGLDVMRAHENWELKGERAEWVRQTC</sequence>
<protein>
    <submittedName>
        <fullName evidence="1">Uncharacterized protein</fullName>
    </submittedName>
</protein>
<name>A0ABU6XKJ7_9FABA</name>
<comment type="caution">
    <text evidence="1">The sequence shown here is derived from an EMBL/GenBank/DDBJ whole genome shotgun (WGS) entry which is preliminary data.</text>
</comment>